<evidence type="ECO:0000256" key="2">
    <source>
        <dbReference type="ARBA" id="ARBA00023125"/>
    </source>
</evidence>
<dbReference type="PANTHER" id="PTHR42756:SF1">
    <property type="entry name" value="TRANSCRIPTIONAL REPRESSOR OF EMRAB OPERON"/>
    <property type="match status" value="1"/>
</dbReference>
<feature type="domain" description="HTH marR-type" evidence="4">
    <location>
        <begin position="1"/>
        <end position="113"/>
    </location>
</feature>
<gene>
    <name evidence="5" type="ORF">FJD37_18925</name>
</gene>
<dbReference type="EMBL" id="VFIP01000045">
    <property type="protein sequence ID" value="TWR85731.1"/>
    <property type="molecule type" value="Genomic_DNA"/>
</dbReference>
<dbReference type="InterPro" id="IPR000835">
    <property type="entry name" value="HTH_MarR-typ"/>
</dbReference>
<proteinExistence type="predicted"/>
<evidence type="ECO:0000256" key="3">
    <source>
        <dbReference type="ARBA" id="ARBA00023163"/>
    </source>
</evidence>
<protein>
    <submittedName>
        <fullName evidence="5">MarR family transcriptional regulator</fullName>
    </submittedName>
</protein>
<dbReference type="InterPro" id="IPR023187">
    <property type="entry name" value="Tscrpt_reg_MarR-type_CS"/>
</dbReference>
<dbReference type="GO" id="GO:0003677">
    <property type="term" value="F:DNA binding"/>
    <property type="evidence" value="ECO:0007669"/>
    <property type="project" value="UniProtKB-KW"/>
</dbReference>
<reference evidence="5 6" key="1">
    <citation type="submission" date="2019-06" db="EMBL/GenBank/DDBJ databases">
        <title>Pseudomonas bimorpha sp. nov. isolated from bovine raw milk and skim milk concentrate.</title>
        <authorList>
            <person name="Hofmann K."/>
            <person name="Huptas C."/>
            <person name="Doll E."/>
            <person name="Scherer S."/>
            <person name="Wenning M."/>
        </authorList>
    </citation>
    <scope>NUCLEOTIDE SEQUENCE [LARGE SCALE GENOMIC DNA]</scope>
    <source>
        <strain evidence="5 6">DSM 108990</strain>
    </source>
</reference>
<evidence type="ECO:0000256" key="1">
    <source>
        <dbReference type="ARBA" id="ARBA00023015"/>
    </source>
</evidence>
<organism evidence="5 6">
    <name type="scientific">Pseudomonas saxonica</name>
    <dbReference type="NCBI Taxonomy" id="2600598"/>
    <lineage>
        <taxon>Bacteria</taxon>
        <taxon>Pseudomonadati</taxon>
        <taxon>Pseudomonadota</taxon>
        <taxon>Gammaproteobacteria</taxon>
        <taxon>Pseudomonadales</taxon>
        <taxon>Pseudomonadaceae</taxon>
        <taxon>Pseudomonas</taxon>
    </lineage>
</organism>
<keyword evidence="3" id="KW-0804">Transcription</keyword>
<dbReference type="Pfam" id="PF12802">
    <property type="entry name" value="MarR_2"/>
    <property type="match status" value="1"/>
</dbReference>
<dbReference type="PRINTS" id="PR00598">
    <property type="entry name" value="HTHMARR"/>
</dbReference>
<name>A0A5C5PVI2_9PSED</name>
<accession>A0A5C5PVI2</accession>
<dbReference type="PROSITE" id="PS01117">
    <property type="entry name" value="HTH_MARR_1"/>
    <property type="match status" value="1"/>
</dbReference>
<keyword evidence="1" id="KW-0805">Transcription regulation</keyword>
<dbReference type="InterPro" id="IPR036388">
    <property type="entry name" value="WH-like_DNA-bd_sf"/>
</dbReference>
<comment type="caution">
    <text evidence="5">The sequence shown here is derived from an EMBL/GenBank/DDBJ whole genome shotgun (WGS) entry which is preliminary data.</text>
</comment>
<sequence length="117" mass="13364">MREVSTDVTSVQYAVLLVLEQRPGVSQRELGDELDLDRSTIAELAARMVRNGLVERISDPHDKRRNTLFLTTTGRALLAEFKPRVDNVERVLTQELSTAERDTLRHLIERLLIPCEP</sequence>
<evidence type="ECO:0000313" key="5">
    <source>
        <dbReference type="EMBL" id="TWR85731.1"/>
    </source>
</evidence>
<dbReference type="SMART" id="SM00347">
    <property type="entry name" value="HTH_MARR"/>
    <property type="match status" value="1"/>
</dbReference>
<dbReference type="OrthoDB" id="32523at2"/>
<dbReference type="Proteomes" id="UP000317901">
    <property type="component" value="Unassembled WGS sequence"/>
</dbReference>
<keyword evidence="2" id="KW-0238">DNA-binding</keyword>
<dbReference type="Gene3D" id="1.10.10.10">
    <property type="entry name" value="Winged helix-like DNA-binding domain superfamily/Winged helix DNA-binding domain"/>
    <property type="match status" value="1"/>
</dbReference>
<dbReference type="PROSITE" id="PS50995">
    <property type="entry name" value="HTH_MARR_2"/>
    <property type="match status" value="1"/>
</dbReference>
<evidence type="ECO:0000313" key="6">
    <source>
        <dbReference type="Proteomes" id="UP000317901"/>
    </source>
</evidence>
<dbReference type="GO" id="GO:0003700">
    <property type="term" value="F:DNA-binding transcription factor activity"/>
    <property type="evidence" value="ECO:0007669"/>
    <property type="project" value="InterPro"/>
</dbReference>
<dbReference type="InterPro" id="IPR036390">
    <property type="entry name" value="WH_DNA-bd_sf"/>
</dbReference>
<dbReference type="AlphaFoldDB" id="A0A5C5PVI2"/>
<dbReference type="PANTHER" id="PTHR42756">
    <property type="entry name" value="TRANSCRIPTIONAL REGULATOR, MARR"/>
    <property type="match status" value="1"/>
</dbReference>
<dbReference type="SUPFAM" id="SSF46785">
    <property type="entry name" value="Winged helix' DNA-binding domain"/>
    <property type="match status" value="1"/>
</dbReference>
<evidence type="ECO:0000259" key="4">
    <source>
        <dbReference type="PROSITE" id="PS50995"/>
    </source>
</evidence>